<reference evidence="2 3" key="1">
    <citation type="submission" date="2020-06" db="EMBL/GenBank/DDBJ databases">
        <title>NJ-3-1, isolated from saline soil.</title>
        <authorList>
            <person name="Cui H.L."/>
            <person name="Shi X."/>
        </authorList>
    </citation>
    <scope>NUCLEOTIDE SEQUENCE [LARGE SCALE GENOMIC DNA]</scope>
    <source>
        <strain evidence="2 3">NJ-3-1</strain>
    </source>
</reference>
<keyword evidence="3" id="KW-1185">Reference proteome</keyword>
<feature type="transmembrane region" description="Helical" evidence="1">
    <location>
        <begin position="12"/>
        <end position="34"/>
    </location>
</feature>
<feature type="transmembrane region" description="Helical" evidence="1">
    <location>
        <begin position="54"/>
        <end position="81"/>
    </location>
</feature>
<keyword evidence="1" id="KW-0472">Membrane</keyword>
<proteinExistence type="predicted"/>
<sequence>MNAEDARAAGVVVGSYGAVGVGLAVAGFAAATWARGQFVAGATGGPVETFGPVFLAAAALSTTRAAMLSAVVLGGVLGSLVGSQYAVPERAGAVTGGGAFVGATLAGLLAVAGVLVGVGGDGATQVYAAGSAVVPLLASAFGAALAAGACGALAAEVVR</sequence>
<organism evidence="2 3">
    <name type="scientific">Halorarum salinum</name>
    <dbReference type="NCBI Taxonomy" id="2743089"/>
    <lineage>
        <taxon>Archaea</taxon>
        <taxon>Methanobacteriati</taxon>
        <taxon>Methanobacteriota</taxon>
        <taxon>Stenosarchaea group</taxon>
        <taxon>Halobacteria</taxon>
        <taxon>Halobacteriales</taxon>
        <taxon>Haloferacaceae</taxon>
        <taxon>Halorarum</taxon>
    </lineage>
</organism>
<evidence type="ECO:0000256" key="1">
    <source>
        <dbReference type="SAM" id="Phobius"/>
    </source>
</evidence>
<evidence type="ECO:0000313" key="2">
    <source>
        <dbReference type="EMBL" id="QLG62303.1"/>
    </source>
</evidence>
<feature type="transmembrane region" description="Helical" evidence="1">
    <location>
        <begin position="93"/>
        <end position="116"/>
    </location>
</feature>
<dbReference type="KEGG" id="halu:HUG12_11425"/>
<dbReference type="Proteomes" id="UP000509626">
    <property type="component" value="Chromosome"/>
</dbReference>
<protein>
    <submittedName>
        <fullName evidence="2">Uncharacterized protein</fullName>
    </submittedName>
</protein>
<accession>A0A7D5QGL3</accession>
<keyword evidence="1" id="KW-1133">Transmembrane helix</keyword>
<gene>
    <name evidence="2" type="ORF">HUG12_11425</name>
</gene>
<feature type="transmembrane region" description="Helical" evidence="1">
    <location>
        <begin position="136"/>
        <end position="158"/>
    </location>
</feature>
<dbReference type="AlphaFoldDB" id="A0A7D5QGL3"/>
<dbReference type="EMBL" id="CP058579">
    <property type="protein sequence ID" value="QLG62303.1"/>
    <property type="molecule type" value="Genomic_DNA"/>
</dbReference>
<name>A0A7D5QGL3_9EURY</name>
<keyword evidence="1" id="KW-0812">Transmembrane</keyword>
<evidence type="ECO:0000313" key="3">
    <source>
        <dbReference type="Proteomes" id="UP000509626"/>
    </source>
</evidence>
<dbReference type="GeneID" id="56038078"/>
<dbReference type="RefSeq" id="WP_179268888.1">
    <property type="nucleotide sequence ID" value="NZ_CP058579.1"/>
</dbReference>